<dbReference type="EMBL" id="HBUE01277218">
    <property type="protein sequence ID" value="CAG6566941.1"/>
    <property type="molecule type" value="Transcribed_RNA"/>
</dbReference>
<feature type="compositionally biased region" description="Pro residues" evidence="1">
    <location>
        <begin position="97"/>
        <end position="106"/>
    </location>
</feature>
<protein>
    <submittedName>
        <fullName evidence="2">(northern house mosquito) hypothetical protein</fullName>
    </submittedName>
</protein>
<dbReference type="EMBL" id="HBUE01171768">
    <property type="protein sequence ID" value="CAG6515442.1"/>
    <property type="molecule type" value="Transcribed_RNA"/>
</dbReference>
<dbReference type="EMBL" id="HBUE01171766">
    <property type="protein sequence ID" value="CAG6515439.1"/>
    <property type="molecule type" value="Transcribed_RNA"/>
</dbReference>
<name>A0A8D8DPU8_CULPI</name>
<organism evidence="2">
    <name type="scientific">Culex pipiens</name>
    <name type="common">House mosquito</name>
    <dbReference type="NCBI Taxonomy" id="7175"/>
    <lineage>
        <taxon>Eukaryota</taxon>
        <taxon>Metazoa</taxon>
        <taxon>Ecdysozoa</taxon>
        <taxon>Arthropoda</taxon>
        <taxon>Hexapoda</taxon>
        <taxon>Insecta</taxon>
        <taxon>Pterygota</taxon>
        <taxon>Neoptera</taxon>
        <taxon>Endopterygota</taxon>
        <taxon>Diptera</taxon>
        <taxon>Nematocera</taxon>
        <taxon>Culicoidea</taxon>
        <taxon>Culicidae</taxon>
        <taxon>Culicinae</taxon>
        <taxon>Culicini</taxon>
        <taxon>Culex</taxon>
        <taxon>Culex</taxon>
    </lineage>
</organism>
<dbReference type="EMBL" id="HBUE01277222">
    <property type="protein sequence ID" value="CAG6566947.1"/>
    <property type="molecule type" value="Transcribed_RNA"/>
</dbReference>
<accession>A0A8D8DPU8</accession>
<evidence type="ECO:0000256" key="1">
    <source>
        <dbReference type="SAM" id="MobiDB-lite"/>
    </source>
</evidence>
<proteinExistence type="predicted"/>
<evidence type="ECO:0000313" key="2">
    <source>
        <dbReference type="EMBL" id="CAG6515448.1"/>
    </source>
</evidence>
<feature type="region of interest" description="Disordered" evidence="1">
    <location>
        <begin position="86"/>
        <end position="116"/>
    </location>
</feature>
<sequence length="116" mass="12812">MTTAAAVEESPEIDGLRNRWNRRSAASFHPCSSSPLLHLQSSQPFPPSSRLLSLPQRLRMLSTIPRNSVQRPSCWLLPVDFRSRPPLRPSSAAQPSQWPPPEPSPRPSVATVASLP</sequence>
<dbReference type="AlphaFoldDB" id="A0A8D8DPU8"/>
<reference evidence="2" key="1">
    <citation type="submission" date="2021-05" db="EMBL/GenBank/DDBJ databases">
        <authorList>
            <person name="Alioto T."/>
            <person name="Alioto T."/>
            <person name="Gomez Garrido J."/>
        </authorList>
    </citation>
    <scope>NUCLEOTIDE SEQUENCE</scope>
</reference>
<dbReference type="EMBL" id="HBUE01277216">
    <property type="protein sequence ID" value="CAG6566938.1"/>
    <property type="molecule type" value="Transcribed_RNA"/>
</dbReference>
<dbReference type="EMBL" id="HBUE01171772">
    <property type="protein sequence ID" value="CAG6515448.1"/>
    <property type="molecule type" value="Transcribed_RNA"/>
</dbReference>